<comment type="caution">
    <text evidence="1">The sequence shown here is derived from an EMBL/GenBank/DDBJ whole genome shotgun (WGS) entry which is preliminary data.</text>
</comment>
<accession>A0ACC2PCG5</accession>
<protein>
    <submittedName>
        <fullName evidence="1">Uncharacterized protein</fullName>
    </submittedName>
</protein>
<proteinExistence type="predicted"/>
<dbReference type="Proteomes" id="UP001239111">
    <property type="component" value="Chromosome 2"/>
</dbReference>
<evidence type="ECO:0000313" key="1">
    <source>
        <dbReference type="EMBL" id="KAJ8680773.1"/>
    </source>
</evidence>
<reference evidence="1" key="1">
    <citation type="submission" date="2023-04" db="EMBL/GenBank/DDBJ databases">
        <title>A chromosome-level genome assembly of the parasitoid wasp Eretmocerus hayati.</title>
        <authorList>
            <person name="Zhong Y."/>
            <person name="Liu S."/>
            <person name="Liu Y."/>
        </authorList>
    </citation>
    <scope>NUCLEOTIDE SEQUENCE</scope>
    <source>
        <strain evidence="1">ZJU_SS_LIU_2023</strain>
    </source>
</reference>
<dbReference type="EMBL" id="CM056742">
    <property type="protein sequence ID" value="KAJ8680773.1"/>
    <property type="molecule type" value="Genomic_DNA"/>
</dbReference>
<evidence type="ECO:0000313" key="2">
    <source>
        <dbReference type="Proteomes" id="UP001239111"/>
    </source>
</evidence>
<keyword evidence="2" id="KW-1185">Reference proteome</keyword>
<sequence>MSTPPYFVMIRVTSGAEQGKVKLVSTEEMKNPLKTKTFQPSTKYFFKYPSKPGEFYKASILVIEGKSRVSFTAEYDTEKAAQEAFVAEHPRRIRRQPSTLLHTETEQEDTDSGLTNEKNSSSKSKPASFIQKENHAKIQDPIGIQDDCDLICDNDEKILDVVPKRKDIERSGNEIQEEKKKHEIKSQSLKSDEKKRPNASKFKVRATITSNVKVHDETACIEKMKQKDNEIKELKKQVEKLKKEVENQKQTKREIQKKYSDLKEKKEDVENLNIKLQKKILERFEEEKLVADNLEKAGPCPSLEQQFVPIGTVRKIDRMIHVGTNRWFSLDSYTEAKGSATDPSEVVGNLLTKIFSVEELKEGTRTGKPSNAVIGRYRELLKSNIDEAAAYKRAKIDSVKTLDQSRMNDCFELYKYWLREKGHDDPALIGKFGEYVTKKIANVKKGKQCPKTDKCTKKDTEADDRTENLQLEPIIILEEREVSDEHSSEQVDNGVESVIAESSLPGTSSNFCTQESGELHSQVSKTNEDDLPAEDMSPLNNNESFDDITSNQETPSLFKQDQYGIYDQDSDDLSAKTESEDEE</sequence>
<organism evidence="1 2">
    <name type="scientific">Eretmocerus hayati</name>
    <dbReference type="NCBI Taxonomy" id="131215"/>
    <lineage>
        <taxon>Eukaryota</taxon>
        <taxon>Metazoa</taxon>
        <taxon>Ecdysozoa</taxon>
        <taxon>Arthropoda</taxon>
        <taxon>Hexapoda</taxon>
        <taxon>Insecta</taxon>
        <taxon>Pterygota</taxon>
        <taxon>Neoptera</taxon>
        <taxon>Endopterygota</taxon>
        <taxon>Hymenoptera</taxon>
        <taxon>Apocrita</taxon>
        <taxon>Proctotrupomorpha</taxon>
        <taxon>Chalcidoidea</taxon>
        <taxon>Aphelinidae</taxon>
        <taxon>Aphelininae</taxon>
        <taxon>Eretmocerus</taxon>
    </lineage>
</organism>
<name>A0ACC2PCG5_9HYME</name>
<gene>
    <name evidence="1" type="ORF">QAD02_016560</name>
</gene>